<keyword evidence="3" id="KW-0547">Nucleotide-binding</keyword>
<sequence length="313" mass="33488">MITIERLTKRYDDDVVVDDVSLEIAEGAIVAVVGASGSGKTTLLRMINRMVEPTSGRVLIAGEDTRATAPHLLRRSIGYAIQGHGLFPHRTIAENVATTPKLLGWDKARIEARVDELLSLFGLEPAIYGPRRPHQLSGGQQQRVGVARALAAFPRVLLMDEPFGALDPIVRAKAQADLRAIQRKLGVTVVLVTHDMDEATSLADRIAIMERGRLVQEATPVEVLTHPATQFAADMFGADERPFRLLSLKSVADLTQPGEAGGEPIAADADRREALAALLWSGRAAAPVTGAGGERLGIVTLARLVEAAAAKAR</sequence>
<accession>A0A9W6MX98</accession>
<dbReference type="GO" id="GO:0015697">
    <property type="term" value="P:quaternary ammonium group transport"/>
    <property type="evidence" value="ECO:0007669"/>
    <property type="project" value="UniProtKB-ARBA"/>
</dbReference>
<evidence type="ECO:0000259" key="5">
    <source>
        <dbReference type="PROSITE" id="PS50893"/>
    </source>
</evidence>
<dbReference type="GO" id="GO:0005524">
    <property type="term" value="F:ATP binding"/>
    <property type="evidence" value="ECO:0007669"/>
    <property type="project" value="UniProtKB-KW"/>
</dbReference>
<dbReference type="InterPro" id="IPR027417">
    <property type="entry name" value="P-loop_NTPase"/>
</dbReference>
<dbReference type="InterPro" id="IPR003593">
    <property type="entry name" value="AAA+_ATPase"/>
</dbReference>
<dbReference type="GO" id="GO:0016887">
    <property type="term" value="F:ATP hydrolysis activity"/>
    <property type="evidence" value="ECO:0007669"/>
    <property type="project" value="InterPro"/>
</dbReference>
<dbReference type="SUPFAM" id="SSF52540">
    <property type="entry name" value="P-loop containing nucleoside triphosphate hydrolases"/>
    <property type="match status" value="1"/>
</dbReference>
<evidence type="ECO:0000256" key="1">
    <source>
        <dbReference type="ARBA" id="ARBA00005417"/>
    </source>
</evidence>
<keyword evidence="2" id="KW-0813">Transport</keyword>
<dbReference type="EMBL" id="BSFI01000023">
    <property type="protein sequence ID" value="GLK69672.1"/>
    <property type="molecule type" value="Genomic_DNA"/>
</dbReference>
<dbReference type="SMART" id="SM00382">
    <property type="entry name" value="AAA"/>
    <property type="match status" value="1"/>
</dbReference>
<dbReference type="PANTHER" id="PTHR43117:SF4">
    <property type="entry name" value="OSMOPROTECTANT IMPORT ATP-BINDING PROTEIN OSMV"/>
    <property type="match status" value="1"/>
</dbReference>
<dbReference type="Pfam" id="PF00005">
    <property type="entry name" value="ABC_tran"/>
    <property type="match status" value="1"/>
</dbReference>
<dbReference type="FunFam" id="3.40.50.300:FF:000425">
    <property type="entry name" value="Probable ABC transporter, ATP-binding subunit"/>
    <property type="match status" value="1"/>
</dbReference>
<comment type="similarity">
    <text evidence="1">Belongs to the ABC transporter superfamily.</text>
</comment>
<proteinExistence type="inferred from homology"/>
<dbReference type="PANTHER" id="PTHR43117">
    <property type="entry name" value="OSMOPROTECTANT IMPORT ATP-BINDING PROTEIN OSMV"/>
    <property type="match status" value="1"/>
</dbReference>
<evidence type="ECO:0000313" key="6">
    <source>
        <dbReference type="EMBL" id="GLK69672.1"/>
    </source>
</evidence>
<feature type="domain" description="ABC transporter" evidence="5">
    <location>
        <begin position="2"/>
        <end position="236"/>
    </location>
</feature>
<name>A0A9W6MX98_9HYPH</name>
<evidence type="ECO:0000256" key="2">
    <source>
        <dbReference type="ARBA" id="ARBA00022448"/>
    </source>
</evidence>
<dbReference type="PROSITE" id="PS50893">
    <property type="entry name" value="ABC_TRANSPORTER_2"/>
    <property type="match status" value="1"/>
</dbReference>
<reference evidence="6" key="1">
    <citation type="journal article" date="2014" name="Int. J. Syst. Evol. Microbiol.">
        <title>Complete genome sequence of Corynebacterium casei LMG S-19264T (=DSM 44701T), isolated from a smear-ripened cheese.</title>
        <authorList>
            <consortium name="US DOE Joint Genome Institute (JGI-PGF)"/>
            <person name="Walter F."/>
            <person name="Albersmeier A."/>
            <person name="Kalinowski J."/>
            <person name="Ruckert C."/>
        </authorList>
    </citation>
    <scope>NUCLEOTIDE SEQUENCE</scope>
    <source>
        <strain evidence="6">VKM B-2347</strain>
    </source>
</reference>
<dbReference type="InterPro" id="IPR003439">
    <property type="entry name" value="ABC_transporter-like_ATP-bd"/>
</dbReference>
<protein>
    <submittedName>
        <fullName evidence="6">ATP-binding protein</fullName>
    </submittedName>
</protein>
<evidence type="ECO:0000256" key="3">
    <source>
        <dbReference type="ARBA" id="ARBA00022741"/>
    </source>
</evidence>
<organism evidence="6 7">
    <name type="scientific">Hansschlegelia plantiphila</name>
    <dbReference type="NCBI Taxonomy" id="374655"/>
    <lineage>
        <taxon>Bacteria</taxon>
        <taxon>Pseudomonadati</taxon>
        <taxon>Pseudomonadota</taxon>
        <taxon>Alphaproteobacteria</taxon>
        <taxon>Hyphomicrobiales</taxon>
        <taxon>Methylopilaceae</taxon>
        <taxon>Hansschlegelia</taxon>
    </lineage>
</organism>
<dbReference type="AlphaFoldDB" id="A0A9W6MX98"/>
<keyword evidence="7" id="KW-1185">Reference proteome</keyword>
<evidence type="ECO:0000256" key="4">
    <source>
        <dbReference type="ARBA" id="ARBA00022840"/>
    </source>
</evidence>
<dbReference type="Proteomes" id="UP001143372">
    <property type="component" value="Unassembled WGS sequence"/>
</dbReference>
<evidence type="ECO:0000313" key="7">
    <source>
        <dbReference type="Proteomes" id="UP001143372"/>
    </source>
</evidence>
<dbReference type="Gene3D" id="3.40.50.300">
    <property type="entry name" value="P-loop containing nucleotide triphosphate hydrolases"/>
    <property type="match status" value="1"/>
</dbReference>
<dbReference type="RefSeq" id="WP_271169897.1">
    <property type="nucleotide sequence ID" value="NZ_BSFI01000023.1"/>
</dbReference>
<comment type="caution">
    <text evidence="6">The sequence shown here is derived from an EMBL/GenBank/DDBJ whole genome shotgun (WGS) entry which is preliminary data.</text>
</comment>
<reference evidence="6" key="2">
    <citation type="submission" date="2023-01" db="EMBL/GenBank/DDBJ databases">
        <authorList>
            <person name="Sun Q."/>
            <person name="Evtushenko L."/>
        </authorList>
    </citation>
    <scope>NUCLEOTIDE SEQUENCE</scope>
    <source>
        <strain evidence="6">VKM B-2347</strain>
    </source>
</reference>
<dbReference type="PROSITE" id="PS00211">
    <property type="entry name" value="ABC_TRANSPORTER_1"/>
    <property type="match status" value="1"/>
</dbReference>
<dbReference type="InterPro" id="IPR017871">
    <property type="entry name" value="ABC_transporter-like_CS"/>
</dbReference>
<gene>
    <name evidence="6" type="ORF">GCM10008179_33100</name>
</gene>
<keyword evidence="4 6" id="KW-0067">ATP-binding</keyword>